<reference evidence="2 3" key="1">
    <citation type="submission" date="2022-11" db="EMBL/GenBank/DDBJ databases">
        <title>Deinococcus ZS9-10, Low Temperature and Draught-tolerating, UV-resistant Bacteria from Continental Antarctica.</title>
        <authorList>
            <person name="Cheng L."/>
        </authorList>
    </citation>
    <scope>NUCLEOTIDE SEQUENCE [LARGE SCALE GENOMIC DNA]</scope>
    <source>
        <strain evidence="2 3">ZS9-10</strain>
    </source>
</reference>
<keyword evidence="3" id="KW-1185">Reference proteome</keyword>
<evidence type="ECO:0000256" key="1">
    <source>
        <dbReference type="SAM" id="MobiDB-lite"/>
    </source>
</evidence>
<sequence>MERGENRRLLPLLIPQRFFCRSITSYVAIRAVLAATQGQQRGWGKLERSGHRQAPAESEGPVSG</sequence>
<accession>A0ABU4DL41</accession>
<comment type="caution">
    <text evidence="2">The sequence shown here is derived from an EMBL/GenBank/DDBJ whole genome shotgun (WGS) entry which is preliminary data.</text>
</comment>
<evidence type="ECO:0000313" key="3">
    <source>
        <dbReference type="Proteomes" id="UP001276150"/>
    </source>
</evidence>
<dbReference type="Proteomes" id="UP001276150">
    <property type="component" value="Unassembled WGS sequence"/>
</dbReference>
<dbReference type="RefSeq" id="WP_317638439.1">
    <property type="nucleotide sequence ID" value="NZ_JAPMIV010000001.1"/>
</dbReference>
<gene>
    <name evidence="2" type="ORF">ORD21_00835</name>
</gene>
<protein>
    <submittedName>
        <fullName evidence="2">Uncharacterized protein</fullName>
    </submittedName>
</protein>
<evidence type="ECO:0000313" key="2">
    <source>
        <dbReference type="EMBL" id="MDV6373146.1"/>
    </source>
</evidence>
<name>A0ABU4DL41_9DEIO</name>
<proteinExistence type="predicted"/>
<dbReference type="EMBL" id="JAPMIV010000001">
    <property type="protein sequence ID" value="MDV6373146.1"/>
    <property type="molecule type" value="Genomic_DNA"/>
</dbReference>
<feature type="region of interest" description="Disordered" evidence="1">
    <location>
        <begin position="38"/>
        <end position="64"/>
    </location>
</feature>
<organism evidence="2 3">
    <name type="scientific">Deinococcus arenicola</name>
    <dbReference type="NCBI Taxonomy" id="2994950"/>
    <lineage>
        <taxon>Bacteria</taxon>
        <taxon>Thermotogati</taxon>
        <taxon>Deinococcota</taxon>
        <taxon>Deinococci</taxon>
        <taxon>Deinococcales</taxon>
        <taxon>Deinococcaceae</taxon>
        <taxon>Deinococcus</taxon>
    </lineage>
</organism>